<dbReference type="EMBL" id="CM031824">
    <property type="protein sequence ID" value="KAG6624999.1"/>
    <property type="molecule type" value="Genomic_DNA"/>
</dbReference>
<sequence length="37" mass="3975">MNAVLGPLECQLHVDPLSIAGYSLKNGCIMQGMKKDV</sequence>
<reference evidence="1" key="1">
    <citation type="submission" date="2020-12" db="EMBL/GenBank/DDBJ databases">
        <title>WGS assembly of Carya illinoinensis cv. Pawnee.</title>
        <authorList>
            <person name="Platts A."/>
            <person name="Shu S."/>
            <person name="Wright S."/>
            <person name="Barry K."/>
            <person name="Edger P."/>
            <person name="Pires J.C."/>
            <person name="Schmutz J."/>
        </authorList>
    </citation>
    <scope>NUCLEOTIDE SEQUENCE</scope>
    <source>
        <tissue evidence="1">Leaf</tissue>
    </source>
</reference>
<name>A0A8T1N287_CARIL</name>
<accession>A0A8T1N287</accession>
<gene>
    <name evidence="1" type="ORF">CIPAW_16G065500</name>
</gene>
<evidence type="ECO:0000313" key="1">
    <source>
        <dbReference type="EMBL" id="KAG6624999.1"/>
    </source>
</evidence>
<protein>
    <submittedName>
        <fullName evidence="1">Uncharacterized protein</fullName>
    </submittedName>
</protein>
<keyword evidence="2" id="KW-1185">Reference proteome</keyword>
<dbReference type="Proteomes" id="UP000811609">
    <property type="component" value="Chromosome 16"/>
</dbReference>
<evidence type="ECO:0000313" key="2">
    <source>
        <dbReference type="Proteomes" id="UP000811609"/>
    </source>
</evidence>
<dbReference type="AlphaFoldDB" id="A0A8T1N287"/>
<proteinExistence type="predicted"/>
<organism evidence="1 2">
    <name type="scientific">Carya illinoinensis</name>
    <name type="common">Pecan</name>
    <dbReference type="NCBI Taxonomy" id="32201"/>
    <lineage>
        <taxon>Eukaryota</taxon>
        <taxon>Viridiplantae</taxon>
        <taxon>Streptophyta</taxon>
        <taxon>Embryophyta</taxon>
        <taxon>Tracheophyta</taxon>
        <taxon>Spermatophyta</taxon>
        <taxon>Magnoliopsida</taxon>
        <taxon>eudicotyledons</taxon>
        <taxon>Gunneridae</taxon>
        <taxon>Pentapetalae</taxon>
        <taxon>rosids</taxon>
        <taxon>fabids</taxon>
        <taxon>Fagales</taxon>
        <taxon>Juglandaceae</taxon>
        <taxon>Carya</taxon>
    </lineage>
</organism>
<comment type="caution">
    <text evidence="1">The sequence shown here is derived from an EMBL/GenBank/DDBJ whole genome shotgun (WGS) entry which is preliminary data.</text>
</comment>